<feature type="region of interest" description="Disordered" evidence="1">
    <location>
        <begin position="367"/>
        <end position="386"/>
    </location>
</feature>
<dbReference type="GO" id="GO:0005680">
    <property type="term" value="C:anaphase-promoting complex"/>
    <property type="evidence" value="ECO:0007669"/>
    <property type="project" value="InterPro"/>
</dbReference>
<sequence length="507" mass="54827">MFLPASSSLPLLPPPFTSILSTNYPSSPTNTHDQYTNNQPSQRRSNQHQPNPSLLRNPNSLNSLLVDESVIAHRKAAISTYGYSWLRPAGVAKTMLGRREEEAEREELERQMREQEEMEAEIERGEELARQGRLRGEQLLEGEGAGAEGLGQRDLDDDIPDAEEGLPTQQENEGEAQEDAGDADLDDEIPDADADDPDNSLLEVDSNVEGETGITDEVELTNIRETDTLPRLVPPTTRPAPGTQNRGALPSPTVAQQITPQATQAMHQAFLRRRELEQQQQQQQAEQEALANAMLEEDEQALAERDLDAEIPDDEDIDENEIGIQAPDLDDDIPEADDDGIGEGEWQHTDTELEEDESAVAMLMEDDEGGDVSMDMSVIDGGGGGRRSVAGNVLATPASLEGSSMLHTPATTGDVGSGARGWLNRRSISGRGGAGNLFARITGSGRGSGGGASPQTPAMRIQPRTEGTSAQEQGQGQGQGQGLQQVRRRSGRHGLRGENRSVRDSLD</sequence>
<organism evidence="2 3">
    <name type="scientific">Endocarpon pusillum</name>
    <dbReference type="NCBI Taxonomy" id="364733"/>
    <lineage>
        <taxon>Eukaryota</taxon>
        <taxon>Fungi</taxon>
        <taxon>Dikarya</taxon>
        <taxon>Ascomycota</taxon>
        <taxon>Pezizomycotina</taxon>
        <taxon>Eurotiomycetes</taxon>
        <taxon>Chaetothyriomycetidae</taxon>
        <taxon>Verrucariales</taxon>
        <taxon>Verrucariaceae</taxon>
        <taxon>Endocarpon</taxon>
    </lineage>
</organism>
<feature type="region of interest" description="Disordered" evidence="1">
    <location>
        <begin position="426"/>
        <end position="507"/>
    </location>
</feature>
<feature type="compositionally biased region" description="Acidic residues" evidence="1">
    <location>
        <begin position="172"/>
        <end position="198"/>
    </location>
</feature>
<keyword evidence="3" id="KW-1185">Reference proteome</keyword>
<evidence type="ECO:0008006" key="4">
    <source>
        <dbReference type="Google" id="ProtNLM"/>
    </source>
</evidence>
<feature type="region of interest" description="Disordered" evidence="1">
    <location>
        <begin position="274"/>
        <end position="352"/>
    </location>
</feature>
<evidence type="ECO:0000313" key="3">
    <source>
        <dbReference type="Proteomes" id="UP000606974"/>
    </source>
</evidence>
<dbReference type="Pfam" id="PF05841">
    <property type="entry name" value="Apc15p"/>
    <property type="match status" value="1"/>
</dbReference>
<feature type="compositionally biased region" description="Low complexity" evidence="1">
    <location>
        <begin position="50"/>
        <end position="59"/>
    </location>
</feature>
<dbReference type="InterPro" id="IPR008402">
    <property type="entry name" value="APC_su15/mnd2"/>
</dbReference>
<proteinExistence type="predicted"/>
<feature type="region of interest" description="Disordered" evidence="1">
    <location>
        <begin position="14"/>
        <end position="59"/>
    </location>
</feature>
<feature type="region of interest" description="Disordered" evidence="1">
    <location>
        <begin position="142"/>
        <end position="255"/>
    </location>
</feature>
<feature type="compositionally biased region" description="Basic and acidic residues" evidence="1">
    <location>
        <begin position="495"/>
        <end position="507"/>
    </location>
</feature>
<dbReference type="Proteomes" id="UP000606974">
    <property type="component" value="Unassembled WGS sequence"/>
</dbReference>
<feature type="region of interest" description="Disordered" evidence="1">
    <location>
        <begin position="100"/>
        <end position="129"/>
    </location>
</feature>
<protein>
    <recommendedName>
        <fullName evidence="4">Apc15p protein-domain-containing protein</fullName>
    </recommendedName>
</protein>
<feature type="compositionally biased region" description="Acidic residues" evidence="1">
    <location>
        <begin position="155"/>
        <end position="164"/>
    </location>
</feature>
<name>A0A8H7E176_9EURO</name>
<evidence type="ECO:0000313" key="2">
    <source>
        <dbReference type="EMBL" id="KAF7504328.1"/>
    </source>
</evidence>
<comment type="caution">
    <text evidence="2">The sequence shown here is derived from an EMBL/GenBank/DDBJ whole genome shotgun (WGS) entry which is preliminary data.</text>
</comment>
<dbReference type="AlphaFoldDB" id="A0A8H7E176"/>
<dbReference type="OrthoDB" id="5320532at2759"/>
<reference evidence="2" key="1">
    <citation type="submission" date="2020-02" db="EMBL/GenBank/DDBJ databases">
        <authorList>
            <person name="Palmer J.M."/>
        </authorList>
    </citation>
    <scope>NUCLEOTIDE SEQUENCE</scope>
    <source>
        <strain evidence="2">EPUS1.4</strain>
        <tissue evidence="2">Thallus</tissue>
    </source>
</reference>
<evidence type="ECO:0000256" key="1">
    <source>
        <dbReference type="SAM" id="MobiDB-lite"/>
    </source>
</evidence>
<feature type="compositionally biased region" description="Acidic residues" evidence="1">
    <location>
        <begin position="309"/>
        <end position="321"/>
    </location>
</feature>
<feature type="compositionally biased region" description="Acidic residues" evidence="1">
    <location>
        <begin position="328"/>
        <end position="342"/>
    </location>
</feature>
<dbReference type="EMBL" id="JAACFV010000141">
    <property type="protein sequence ID" value="KAF7504328.1"/>
    <property type="molecule type" value="Genomic_DNA"/>
</dbReference>
<gene>
    <name evidence="2" type="ORF">GJ744_002448</name>
</gene>
<dbReference type="GO" id="GO:0031145">
    <property type="term" value="P:anaphase-promoting complex-dependent catabolic process"/>
    <property type="evidence" value="ECO:0007669"/>
    <property type="project" value="InterPro"/>
</dbReference>
<accession>A0A8H7E176</accession>
<feature type="compositionally biased region" description="Low complexity" evidence="1">
    <location>
        <begin position="278"/>
        <end position="291"/>
    </location>
</feature>
<feature type="compositionally biased region" description="Polar residues" evidence="1">
    <location>
        <begin position="22"/>
        <end position="49"/>
    </location>
</feature>